<gene>
    <name evidence="11 13" type="primary">rpoA</name>
    <name evidence="13" type="ORF">STAT_377</name>
</gene>
<dbReference type="NCBIfam" id="NF003519">
    <property type="entry name" value="PRK05182.2-5"/>
    <property type="match status" value="1"/>
</dbReference>
<evidence type="ECO:0000256" key="10">
    <source>
        <dbReference type="ARBA" id="ARBA00048552"/>
    </source>
</evidence>
<dbReference type="GO" id="GO:0006351">
    <property type="term" value="P:DNA-templated transcription"/>
    <property type="evidence" value="ECO:0007669"/>
    <property type="project" value="UniProtKB-UniRule"/>
</dbReference>
<reference evidence="13 14" key="1">
    <citation type="submission" date="2014-06" db="EMBL/GenBank/DDBJ databases">
        <title>Genome sequence of the intracellular symbiont Blattabacterium cuenoti, strain STAT from the wood feeding cockroach Salganea taiwanensis taiwanensis.</title>
        <authorList>
            <person name="Kinjo Y."/>
            <person name="Ohkuma M."/>
            <person name="Tokuda G."/>
        </authorList>
    </citation>
    <scope>NUCLEOTIDE SEQUENCE [LARGE SCALE GENOMIC DNA]</scope>
    <source>
        <strain evidence="13 14">STAT</strain>
    </source>
</reference>
<dbReference type="GO" id="GO:0005737">
    <property type="term" value="C:cytoplasm"/>
    <property type="evidence" value="ECO:0007669"/>
    <property type="project" value="UniProtKB-ARBA"/>
</dbReference>
<dbReference type="GO" id="GO:0003677">
    <property type="term" value="F:DNA binding"/>
    <property type="evidence" value="ECO:0007669"/>
    <property type="project" value="UniProtKB-UniRule"/>
</dbReference>
<keyword evidence="14" id="KW-1185">Reference proteome</keyword>
<dbReference type="GO" id="GO:0003899">
    <property type="term" value="F:DNA-directed RNA polymerase activity"/>
    <property type="evidence" value="ECO:0007669"/>
    <property type="project" value="UniProtKB-UniRule"/>
</dbReference>
<dbReference type="SUPFAM" id="SSF47789">
    <property type="entry name" value="C-terminal domain of RNA polymerase alpha subunit"/>
    <property type="match status" value="1"/>
</dbReference>
<dbReference type="Proteomes" id="UP000263619">
    <property type="component" value="Chromosome"/>
</dbReference>
<dbReference type="AlphaFoldDB" id="A0A224ABN0"/>
<dbReference type="HAMAP" id="MF_00059">
    <property type="entry name" value="RNApol_bact_RpoA"/>
    <property type="match status" value="1"/>
</dbReference>
<dbReference type="Pfam" id="PF01000">
    <property type="entry name" value="RNA_pol_A_bac"/>
    <property type="match status" value="1"/>
</dbReference>
<dbReference type="Gene3D" id="3.30.1360.10">
    <property type="entry name" value="RNA polymerase, RBP11-like subunit"/>
    <property type="match status" value="1"/>
</dbReference>
<evidence type="ECO:0000313" key="14">
    <source>
        <dbReference type="Proteomes" id="UP000263619"/>
    </source>
</evidence>
<comment type="function">
    <text evidence="11">DNA-dependent RNA polymerase catalyzes the transcription of DNA into RNA using the four ribonucleoside triphosphates as substrates.</text>
</comment>
<dbReference type="InterPro" id="IPR036603">
    <property type="entry name" value="RBP11-like"/>
</dbReference>
<evidence type="ECO:0000256" key="3">
    <source>
        <dbReference type="ARBA" id="ARBA00015972"/>
    </source>
</evidence>
<dbReference type="InterPro" id="IPR011773">
    <property type="entry name" value="DNA-dir_RpoA"/>
</dbReference>
<proteinExistence type="inferred from homology"/>
<dbReference type="Gene3D" id="2.170.120.12">
    <property type="entry name" value="DNA-directed RNA polymerase, insert domain"/>
    <property type="match status" value="1"/>
</dbReference>
<keyword evidence="5 11" id="KW-0808">Transferase</keyword>
<protein>
    <recommendedName>
        <fullName evidence="3 11">DNA-directed RNA polymerase subunit alpha</fullName>
        <shortName evidence="11">RNAP subunit alpha</shortName>
        <ecNumber evidence="2 11">2.7.7.6</ecNumber>
    </recommendedName>
    <alternativeName>
        <fullName evidence="9 11">RNA polymerase subunit alpha</fullName>
    </alternativeName>
    <alternativeName>
        <fullName evidence="8 11">Transcriptase subunit alpha</fullName>
    </alternativeName>
</protein>
<feature type="domain" description="DNA-directed RNA polymerase RpoA/D/Rpb3-type" evidence="12">
    <location>
        <begin position="21"/>
        <end position="235"/>
    </location>
</feature>
<evidence type="ECO:0000256" key="9">
    <source>
        <dbReference type="ARBA" id="ARBA00033070"/>
    </source>
</evidence>
<dbReference type="EC" id="2.7.7.6" evidence="2 11"/>
<dbReference type="Gene3D" id="1.10.150.20">
    <property type="entry name" value="5' to 3' exonuclease, C-terminal subdomain"/>
    <property type="match status" value="1"/>
</dbReference>
<evidence type="ECO:0000259" key="12">
    <source>
        <dbReference type="SMART" id="SM00662"/>
    </source>
</evidence>
<comment type="domain">
    <text evidence="11">The N-terminal domain is essential for RNAP assembly and basal transcription, whereas the C-terminal domain is involved in interaction with transcriptional regulators and with upstream promoter elements.</text>
</comment>
<dbReference type="Pfam" id="PF03118">
    <property type="entry name" value="RNA_pol_A_CTD"/>
    <property type="match status" value="1"/>
</dbReference>
<name>A0A224ABN0_9FLAO</name>
<dbReference type="Pfam" id="PF01193">
    <property type="entry name" value="RNA_pol_L"/>
    <property type="match status" value="1"/>
</dbReference>
<dbReference type="NCBIfam" id="TIGR02027">
    <property type="entry name" value="rpoA"/>
    <property type="match status" value="1"/>
</dbReference>
<dbReference type="InterPro" id="IPR011260">
    <property type="entry name" value="RNAP_asu_C"/>
</dbReference>
<dbReference type="SUPFAM" id="SSF55257">
    <property type="entry name" value="RBP11-like subunits of RNA polymerase"/>
    <property type="match status" value="1"/>
</dbReference>
<dbReference type="RefSeq" id="WP_119305553.1">
    <property type="nucleotide sequence ID" value="NZ_AP014608.1"/>
</dbReference>
<evidence type="ECO:0000256" key="6">
    <source>
        <dbReference type="ARBA" id="ARBA00022695"/>
    </source>
</evidence>
<evidence type="ECO:0000256" key="2">
    <source>
        <dbReference type="ARBA" id="ARBA00012418"/>
    </source>
</evidence>
<dbReference type="CDD" id="cd06928">
    <property type="entry name" value="RNAP_alpha_NTD"/>
    <property type="match status" value="1"/>
</dbReference>
<dbReference type="EMBL" id="AP014608">
    <property type="protein sequence ID" value="BBA17295.1"/>
    <property type="molecule type" value="Genomic_DNA"/>
</dbReference>
<evidence type="ECO:0000256" key="5">
    <source>
        <dbReference type="ARBA" id="ARBA00022679"/>
    </source>
</evidence>
<dbReference type="GO" id="GO:0046983">
    <property type="term" value="F:protein dimerization activity"/>
    <property type="evidence" value="ECO:0007669"/>
    <property type="project" value="InterPro"/>
</dbReference>
<keyword evidence="4 11" id="KW-0240">DNA-directed RNA polymerase</keyword>
<dbReference type="GO" id="GO:0000428">
    <property type="term" value="C:DNA-directed RNA polymerase complex"/>
    <property type="evidence" value="ECO:0007669"/>
    <property type="project" value="UniProtKB-KW"/>
</dbReference>
<accession>A0A224ABN0</accession>
<organism evidence="13 14">
    <name type="scientific">Blattabacterium cuenoti STAT</name>
    <dbReference type="NCBI Taxonomy" id="1457030"/>
    <lineage>
        <taxon>Bacteria</taxon>
        <taxon>Pseudomonadati</taxon>
        <taxon>Bacteroidota</taxon>
        <taxon>Flavobacteriia</taxon>
        <taxon>Flavobacteriales</taxon>
        <taxon>Blattabacteriaceae</taxon>
        <taxon>Blattabacterium</taxon>
    </lineage>
</organism>
<evidence type="ECO:0000256" key="4">
    <source>
        <dbReference type="ARBA" id="ARBA00022478"/>
    </source>
</evidence>
<dbReference type="OrthoDB" id="9805706at2"/>
<keyword evidence="7 11" id="KW-0804">Transcription</keyword>
<comment type="subunit">
    <text evidence="11">Homodimer. The RNAP catalytic core consists of 2 alpha, 1 beta, 1 beta' and 1 omega subunit. When a sigma factor is associated with the core the holoenzyme is formed, which can initiate transcription.</text>
</comment>
<feature type="region of interest" description="Alpha C-terminal domain (alpha-CTD)" evidence="11">
    <location>
        <begin position="258"/>
        <end position="342"/>
    </location>
</feature>
<evidence type="ECO:0000313" key="13">
    <source>
        <dbReference type="EMBL" id="BBA17295.1"/>
    </source>
</evidence>
<comment type="catalytic activity">
    <reaction evidence="10 11">
        <text>RNA(n) + a ribonucleoside 5'-triphosphate = RNA(n+1) + diphosphate</text>
        <dbReference type="Rhea" id="RHEA:21248"/>
        <dbReference type="Rhea" id="RHEA-COMP:14527"/>
        <dbReference type="Rhea" id="RHEA-COMP:17342"/>
        <dbReference type="ChEBI" id="CHEBI:33019"/>
        <dbReference type="ChEBI" id="CHEBI:61557"/>
        <dbReference type="ChEBI" id="CHEBI:140395"/>
        <dbReference type="EC" id="2.7.7.6"/>
    </reaction>
</comment>
<evidence type="ECO:0000256" key="11">
    <source>
        <dbReference type="HAMAP-Rule" id="MF_00059"/>
    </source>
</evidence>
<sequence length="342" mass="39026">MAILNFVKPDRITISEFSDKKGVFHLKPLEPGYGITLGNALRRVLLGSLKGFAVTSIKIKGIKYEFSTIKGVIEDVTEIVLNFKKFRFKQKISGTCKEVVNASINYGKKVTGKILNKFISGFQILNEDLILCHKDESIPLEISFTIEEGRGYVPAEENKKNKNCEVSSIESISIDSIFTPIKNVKYTIENCRVGQKTDFENLSLEIKTDGSICPKSALMEASKILIQYFSIFSYDKIGEKKQEKINKDKKHNEEFVRIRALLKSKLNDMDLSVRTKNCLESASITTIEDLVSCKRNDMLKMRNFGKKSLDELENKMKEKGLYFGMNIEEFQLKKLKEKTNTY</sequence>
<dbReference type="SMART" id="SM00662">
    <property type="entry name" value="RPOLD"/>
    <property type="match status" value="1"/>
</dbReference>
<dbReference type="InterPro" id="IPR036643">
    <property type="entry name" value="RNApol_insert_sf"/>
</dbReference>
<evidence type="ECO:0000256" key="8">
    <source>
        <dbReference type="ARBA" id="ARBA00032524"/>
    </source>
</evidence>
<dbReference type="InterPro" id="IPR011262">
    <property type="entry name" value="DNA-dir_RNA_pol_insert"/>
</dbReference>
<dbReference type="SUPFAM" id="SSF56553">
    <property type="entry name" value="Insert subdomain of RNA polymerase alpha subunit"/>
    <property type="match status" value="1"/>
</dbReference>
<dbReference type="NCBIfam" id="NF003513">
    <property type="entry name" value="PRK05182.1-2"/>
    <property type="match status" value="1"/>
</dbReference>
<dbReference type="InterPro" id="IPR011263">
    <property type="entry name" value="DNA-dir_RNA_pol_RpoA/D/Rpb3"/>
</dbReference>
<comment type="similarity">
    <text evidence="1 11">Belongs to the RNA polymerase alpha chain family.</text>
</comment>
<keyword evidence="6 11" id="KW-0548">Nucleotidyltransferase</keyword>
<evidence type="ECO:0000256" key="1">
    <source>
        <dbReference type="ARBA" id="ARBA00007123"/>
    </source>
</evidence>
<evidence type="ECO:0000256" key="7">
    <source>
        <dbReference type="ARBA" id="ARBA00023163"/>
    </source>
</evidence>
<feature type="region of interest" description="Alpha N-terminal domain (alpha-NTD)" evidence="11">
    <location>
        <begin position="1"/>
        <end position="236"/>
    </location>
</feature>